<keyword evidence="1" id="KW-1133">Transmembrane helix</keyword>
<organism evidence="2 3">
    <name type="scientific">Hapsidospora chrysogenum (strain ATCC 11550 / CBS 779.69 / DSM 880 / IAM 14645 / JCM 23072 / IMI 49137)</name>
    <name type="common">Acremonium chrysogenum</name>
    <dbReference type="NCBI Taxonomy" id="857340"/>
    <lineage>
        <taxon>Eukaryota</taxon>
        <taxon>Fungi</taxon>
        <taxon>Dikarya</taxon>
        <taxon>Ascomycota</taxon>
        <taxon>Pezizomycotina</taxon>
        <taxon>Sordariomycetes</taxon>
        <taxon>Hypocreomycetidae</taxon>
        <taxon>Hypocreales</taxon>
        <taxon>Bionectriaceae</taxon>
        <taxon>Hapsidospora</taxon>
    </lineage>
</organism>
<feature type="transmembrane region" description="Helical" evidence="1">
    <location>
        <begin position="248"/>
        <end position="269"/>
    </location>
</feature>
<dbReference type="Proteomes" id="UP000029964">
    <property type="component" value="Unassembled WGS sequence"/>
</dbReference>
<dbReference type="EMBL" id="JPKY01000010">
    <property type="protein sequence ID" value="KFH47338.1"/>
    <property type="molecule type" value="Genomic_DNA"/>
</dbReference>
<evidence type="ECO:0000256" key="1">
    <source>
        <dbReference type="SAM" id="Phobius"/>
    </source>
</evidence>
<name>A0A086TDA6_HAPC1</name>
<dbReference type="OrthoDB" id="408152at2759"/>
<comment type="caution">
    <text evidence="2">The sequence shown here is derived from an EMBL/GenBank/DDBJ whole genome shotgun (WGS) entry which is preliminary data.</text>
</comment>
<dbReference type="InterPro" id="IPR040632">
    <property type="entry name" value="Sulfotransfer_4"/>
</dbReference>
<dbReference type="SUPFAM" id="SSF52540">
    <property type="entry name" value="P-loop containing nucleoside triphosphate hydrolases"/>
    <property type="match status" value="1"/>
</dbReference>
<sequence length="273" mass="31879">MSRAIDRLPTPAHIREKKVIIIARSRTGTLSLYKAMEILGYRTYHGAEVMRNGVAHMEIFEEALNAKYFGIGKPYGREEFDKWFADYDAIVEIPAVFLEEMVAAYPNARFVHVERDVDKWYRSIMNTLGHSLRAVDEFPMKQLRLFDNYIDKFCSFHLMVRRLWWHGRELEDGEEVLKRDYIELNRRVREILPKDKLASFNLEDGFGWEQLCPAVGCPIPDVPYPKPNTPARFEALQVGFVRSAIRRVILLGTTSILVPTLGIAAWYYYVKRR</sequence>
<dbReference type="Pfam" id="PF17784">
    <property type="entry name" value="Sulfotransfer_4"/>
    <property type="match status" value="1"/>
</dbReference>
<reference evidence="3" key="1">
    <citation type="journal article" date="2014" name="Genome Announc.">
        <title>Genome sequence and annotation of Acremonium chrysogenum, producer of the beta-lactam antibiotic cephalosporin C.</title>
        <authorList>
            <person name="Terfehr D."/>
            <person name="Dahlmann T.A."/>
            <person name="Specht T."/>
            <person name="Zadra I."/>
            <person name="Kuernsteiner H."/>
            <person name="Kueck U."/>
        </authorList>
    </citation>
    <scope>NUCLEOTIDE SEQUENCE [LARGE SCALE GENOMIC DNA]</scope>
    <source>
        <strain evidence="3">ATCC 11550 / CBS 779.69 / DSM 880 / IAM 14645 / JCM 23072 / IMI 49137</strain>
    </source>
</reference>
<dbReference type="PANTHER" id="PTHR36978:SF4">
    <property type="entry name" value="P-LOOP CONTAINING NUCLEOSIDE TRIPHOSPHATE HYDROLASE PROTEIN"/>
    <property type="match status" value="1"/>
</dbReference>
<proteinExistence type="predicted"/>
<dbReference type="PANTHER" id="PTHR36978">
    <property type="entry name" value="P-LOOP CONTAINING NUCLEOTIDE TRIPHOSPHATE HYDROLASE"/>
    <property type="match status" value="1"/>
</dbReference>
<dbReference type="InterPro" id="IPR027417">
    <property type="entry name" value="P-loop_NTPase"/>
</dbReference>
<dbReference type="STRING" id="857340.A0A086TDA6"/>
<dbReference type="HOGENOM" id="CLU_061199_3_0_1"/>
<keyword evidence="1" id="KW-0812">Transmembrane</keyword>
<gene>
    <name evidence="2" type="ORF">ACRE_017670</name>
</gene>
<keyword evidence="3" id="KW-1185">Reference proteome</keyword>
<evidence type="ECO:0000313" key="2">
    <source>
        <dbReference type="EMBL" id="KFH47338.1"/>
    </source>
</evidence>
<dbReference type="Gene3D" id="3.40.50.300">
    <property type="entry name" value="P-loop containing nucleotide triphosphate hydrolases"/>
    <property type="match status" value="1"/>
</dbReference>
<protein>
    <submittedName>
        <fullName evidence="2">Uncharacterized protein</fullName>
    </submittedName>
</protein>
<dbReference type="AlphaFoldDB" id="A0A086TDA6"/>
<accession>A0A086TDA6</accession>
<evidence type="ECO:0000313" key="3">
    <source>
        <dbReference type="Proteomes" id="UP000029964"/>
    </source>
</evidence>
<keyword evidence="1" id="KW-0472">Membrane</keyword>